<evidence type="ECO:0000313" key="3">
    <source>
        <dbReference type="Proteomes" id="UP001066276"/>
    </source>
</evidence>
<name>A0AAV7Q5U9_PLEWA</name>
<dbReference type="AlphaFoldDB" id="A0AAV7Q5U9"/>
<dbReference type="EMBL" id="JANPWB010000010">
    <property type="protein sequence ID" value="KAJ1135698.1"/>
    <property type="molecule type" value="Genomic_DNA"/>
</dbReference>
<dbReference type="Proteomes" id="UP001066276">
    <property type="component" value="Chromosome 6"/>
</dbReference>
<feature type="region of interest" description="Disordered" evidence="1">
    <location>
        <begin position="1"/>
        <end position="131"/>
    </location>
</feature>
<reference evidence="2" key="1">
    <citation type="journal article" date="2022" name="bioRxiv">
        <title>Sequencing and chromosome-scale assembly of the giantPleurodeles waltlgenome.</title>
        <authorList>
            <person name="Brown T."/>
            <person name="Elewa A."/>
            <person name="Iarovenko S."/>
            <person name="Subramanian E."/>
            <person name="Araus A.J."/>
            <person name="Petzold A."/>
            <person name="Susuki M."/>
            <person name="Suzuki K.-i.T."/>
            <person name="Hayashi T."/>
            <person name="Toyoda A."/>
            <person name="Oliveira C."/>
            <person name="Osipova E."/>
            <person name="Leigh N.D."/>
            <person name="Simon A."/>
            <person name="Yun M.H."/>
        </authorList>
    </citation>
    <scope>NUCLEOTIDE SEQUENCE</scope>
    <source>
        <strain evidence="2">20211129_DDA</strain>
        <tissue evidence="2">Liver</tissue>
    </source>
</reference>
<evidence type="ECO:0000313" key="2">
    <source>
        <dbReference type="EMBL" id="KAJ1135698.1"/>
    </source>
</evidence>
<gene>
    <name evidence="2" type="ORF">NDU88_002133</name>
</gene>
<accession>A0AAV7Q5U9</accession>
<organism evidence="2 3">
    <name type="scientific">Pleurodeles waltl</name>
    <name type="common">Iberian ribbed newt</name>
    <dbReference type="NCBI Taxonomy" id="8319"/>
    <lineage>
        <taxon>Eukaryota</taxon>
        <taxon>Metazoa</taxon>
        <taxon>Chordata</taxon>
        <taxon>Craniata</taxon>
        <taxon>Vertebrata</taxon>
        <taxon>Euteleostomi</taxon>
        <taxon>Amphibia</taxon>
        <taxon>Batrachia</taxon>
        <taxon>Caudata</taxon>
        <taxon>Salamandroidea</taxon>
        <taxon>Salamandridae</taxon>
        <taxon>Pleurodelinae</taxon>
        <taxon>Pleurodeles</taxon>
    </lineage>
</organism>
<evidence type="ECO:0000256" key="1">
    <source>
        <dbReference type="SAM" id="MobiDB-lite"/>
    </source>
</evidence>
<sequence length="165" mass="17541">MEVTCLLWPKYPSTRPPHAAGDPLHSPPAQESEGLIIPSPAGTRGAAFGWGLTPAGSIEGRAVHPDRHRHRASPLQQETDSTVLGCDRAQQHHRSRGDDGPSVRARPCRQDSKLAAPGERSTEVSVNGNQVPELIPGSYAVGRCSGGCSPSLPMCGHSQHRTHAE</sequence>
<protein>
    <submittedName>
        <fullName evidence="2">Uncharacterized protein</fullName>
    </submittedName>
</protein>
<proteinExistence type="predicted"/>
<comment type="caution">
    <text evidence="2">The sequence shown here is derived from an EMBL/GenBank/DDBJ whole genome shotgun (WGS) entry which is preliminary data.</text>
</comment>
<keyword evidence="3" id="KW-1185">Reference proteome</keyword>